<dbReference type="AlphaFoldDB" id="A0A4R8WX60"/>
<keyword evidence="5" id="KW-0119">Carbohydrate metabolism</keyword>
<reference evidence="6 7" key="1">
    <citation type="submission" date="2019-03" db="EMBL/GenBank/DDBJ databases">
        <title>Genomics of glacier-inhabiting Cryobacterium strains.</title>
        <authorList>
            <person name="Liu Q."/>
            <person name="Xin Y.-H."/>
        </authorList>
    </citation>
    <scope>NUCLEOTIDE SEQUENCE [LARGE SCALE GENOMIC DNA]</scope>
    <source>
        <strain evidence="6 7">MDT1-3</strain>
    </source>
</reference>
<evidence type="ECO:0000256" key="2">
    <source>
        <dbReference type="ARBA" id="ARBA00006171"/>
    </source>
</evidence>
<protein>
    <submittedName>
        <fullName evidence="6">HAD family hydrolase</fullName>
    </submittedName>
</protein>
<evidence type="ECO:0000313" key="7">
    <source>
        <dbReference type="Proteomes" id="UP000298412"/>
    </source>
</evidence>
<organism evidence="6 7">
    <name type="scientific">Cryobacterium algoritolerans</name>
    <dbReference type="NCBI Taxonomy" id="1259184"/>
    <lineage>
        <taxon>Bacteria</taxon>
        <taxon>Bacillati</taxon>
        <taxon>Actinomycetota</taxon>
        <taxon>Actinomycetes</taxon>
        <taxon>Micrococcales</taxon>
        <taxon>Microbacteriaceae</taxon>
        <taxon>Cryobacterium</taxon>
    </lineage>
</organism>
<dbReference type="Gene3D" id="3.40.50.1000">
    <property type="entry name" value="HAD superfamily/HAD-like"/>
    <property type="match status" value="1"/>
</dbReference>
<dbReference type="PANTHER" id="PTHR46193:SF18">
    <property type="entry name" value="HEXITOL PHOSPHATASE B"/>
    <property type="match status" value="1"/>
</dbReference>
<dbReference type="InterPro" id="IPR023198">
    <property type="entry name" value="PGP-like_dom2"/>
</dbReference>
<dbReference type="SFLD" id="SFLDG01129">
    <property type="entry name" value="C1.5:_HAD__Beta-PGM__Phosphata"/>
    <property type="match status" value="1"/>
</dbReference>
<dbReference type="GO" id="GO:0046872">
    <property type="term" value="F:metal ion binding"/>
    <property type="evidence" value="ECO:0007669"/>
    <property type="project" value="UniProtKB-KW"/>
</dbReference>
<evidence type="ECO:0000256" key="4">
    <source>
        <dbReference type="ARBA" id="ARBA00022842"/>
    </source>
</evidence>
<dbReference type="InterPro" id="IPR051600">
    <property type="entry name" value="Beta-PGM-like"/>
</dbReference>
<dbReference type="GO" id="GO:0016787">
    <property type="term" value="F:hydrolase activity"/>
    <property type="evidence" value="ECO:0007669"/>
    <property type="project" value="UniProtKB-KW"/>
</dbReference>
<comment type="cofactor">
    <cofactor evidence="1">
        <name>Mg(2+)</name>
        <dbReference type="ChEBI" id="CHEBI:18420"/>
    </cofactor>
</comment>
<keyword evidence="4" id="KW-0460">Magnesium</keyword>
<evidence type="ECO:0000256" key="1">
    <source>
        <dbReference type="ARBA" id="ARBA00001946"/>
    </source>
</evidence>
<comment type="caution">
    <text evidence="6">The sequence shown here is derived from an EMBL/GenBank/DDBJ whole genome shotgun (WGS) entry which is preliminary data.</text>
</comment>
<accession>A0A4R8WX60</accession>
<evidence type="ECO:0000256" key="3">
    <source>
        <dbReference type="ARBA" id="ARBA00022723"/>
    </source>
</evidence>
<keyword evidence="3" id="KW-0479">Metal-binding</keyword>
<keyword evidence="6" id="KW-0378">Hydrolase</keyword>
<dbReference type="InterPro" id="IPR023214">
    <property type="entry name" value="HAD_sf"/>
</dbReference>
<dbReference type="OrthoDB" id="9797743at2"/>
<gene>
    <name evidence="6" type="ORF">E3O19_00610</name>
</gene>
<dbReference type="InterPro" id="IPR006439">
    <property type="entry name" value="HAD-SF_hydro_IA"/>
</dbReference>
<dbReference type="SFLD" id="SFLDS00003">
    <property type="entry name" value="Haloacid_Dehalogenase"/>
    <property type="match status" value="1"/>
</dbReference>
<dbReference type="NCBIfam" id="TIGR01509">
    <property type="entry name" value="HAD-SF-IA-v3"/>
    <property type="match status" value="1"/>
</dbReference>
<dbReference type="Gene3D" id="1.10.150.240">
    <property type="entry name" value="Putative phosphatase, domain 2"/>
    <property type="match status" value="1"/>
</dbReference>
<dbReference type="EMBL" id="SOFP01000006">
    <property type="protein sequence ID" value="TFC20977.1"/>
    <property type="molecule type" value="Genomic_DNA"/>
</dbReference>
<sequence>MISPQNLHAETFDRLHSLRGVLFDLDGVLTPTADVHMHAWSRLFTPFLEDQGASPAYSDADYFEYIDGKPRYDGVRSLLASRGITLPDGLPTDAPNLETVCGLGNRKNEAFNETLAEEGVAPYTGSLEFLDYVTSAGLLVAVVTSSRNGELTLAAAGIRDRFKVVVDGLLSASLGLAGKPAPATYELGAELLGLTPAECVVVEDAQSGIQAGRAGHFGLVLGVDRGVGRQTLLDAGADIVVSDLDELVPASATLTQCQNTTSATTEANA</sequence>
<dbReference type="SUPFAM" id="SSF56784">
    <property type="entry name" value="HAD-like"/>
    <property type="match status" value="1"/>
</dbReference>
<dbReference type="Proteomes" id="UP000298412">
    <property type="component" value="Unassembled WGS sequence"/>
</dbReference>
<evidence type="ECO:0000256" key="5">
    <source>
        <dbReference type="ARBA" id="ARBA00023277"/>
    </source>
</evidence>
<dbReference type="Pfam" id="PF00702">
    <property type="entry name" value="Hydrolase"/>
    <property type="match status" value="1"/>
</dbReference>
<name>A0A4R8WX60_9MICO</name>
<dbReference type="PANTHER" id="PTHR46193">
    <property type="entry name" value="6-PHOSPHOGLUCONATE PHOSPHATASE"/>
    <property type="match status" value="1"/>
</dbReference>
<proteinExistence type="inferred from homology"/>
<evidence type="ECO:0000313" key="6">
    <source>
        <dbReference type="EMBL" id="TFC20977.1"/>
    </source>
</evidence>
<keyword evidence="7" id="KW-1185">Reference proteome</keyword>
<dbReference type="RefSeq" id="WP_134564701.1">
    <property type="nucleotide sequence ID" value="NZ_SOFP01000006.1"/>
</dbReference>
<dbReference type="InterPro" id="IPR036412">
    <property type="entry name" value="HAD-like_sf"/>
</dbReference>
<comment type="similarity">
    <text evidence="2">Belongs to the HAD-like hydrolase superfamily. CbbY/CbbZ/Gph/YieH family.</text>
</comment>